<dbReference type="HOGENOM" id="CLU_143791_0_0_1"/>
<accession>A0A0E0R737</accession>
<protein>
    <submittedName>
        <fullName evidence="2">Uncharacterized protein</fullName>
    </submittedName>
</protein>
<dbReference type="EnsemblPlants" id="ORUFI11G10570.1">
    <property type="protein sequence ID" value="ORUFI11G10570.1"/>
    <property type="gene ID" value="ORUFI11G10570"/>
</dbReference>
<keyword evidence="3" id="KW-1185">Reference proteome</keyword>
<evidence type="ECO:0000313" key="2">
    <source>
        <dbReference type="EnsemblPlants" id="ORUFI11G10570.1"/>
    </source>
</evidence>
<dbReference type="AlphaFoldDB" id="A0A0E0R737"/>
<dbReference type="OMA" id="MRRCEPR"/>
<name>A0A0E0R737_ORYRU</name>
<organism evidence="2 3">
    <name type="scientific">Oryza rufipogon</name>
    <name type="common">Brownbeard rice</name>
    <name type="synonym">Asian wild rice</name>
    <dbReference type="NCBI Taxonomy" id="4529"/>
    <lineage>
        <taxon>Eukaryota</taxon>
        <taxon>Viridiplantae</taxon>
        <taxon>Streptophyta</taxon>
        <taxon>Embryophyta</taxon>
        <taxon>Tracheophyta</taxon>
        <taxon>Spermatophyta</taxon>
        <taxon>Magnoliopsida</taxon>
        <taxon>Liliopsida</taxon>
        <taxon>Poales</taxon>
        <taxon>Poaceae</taxon>
        <taxon>BOP clade</taxon>
        <taxon>Oryzoideae</taxon>
        <taxon>Oryzeae</taxon>
        <taxon>Oryzinae</taxon>
        <taxon>Oryza</taxon>
    </lineage>
</organism>
<dbReference type="Gramene" id="ORUFI11G10570.1">
    <property type="protein sequence ID" value="ORUFI11G10570.1"/>
    <property type="gene ID" value="ORUFI11G10570"/>
</dbReference>
<reference evidence="3" key="1">
    <citation type="submission" date="2013-06" db="EMBL/GenBank/DDBJ databases">
        <authorList>
            <person name="Zhao Q."/>
        </authorList>
    </citation>
    <scope>NUCLEOTIDE SEQUENCE</scope>
    <source>
        <strain evidence="3">cv. W1943</strain>
    </source>
</reference>
<evidence type="ECO:0000256" key="1">
    <source>
        <dbReference type="SAM" id="MobiDB-lite"/>
    </source>
</evidence>
<feature type="region of interest" description="Disordered" evidence="1">
    <location>
        <begin position="1"/>
        <end position="45"/>
    </location>
</feature>
<sequence length="150" mass="16395">MGEREGGGEGWRGRRRAQARATGRAAAELERGSWRRSGTGREAGSAATAQLGVWICYGDKATAAPGGQAQCQWSYSSSRSTISSPSKALWARKNEKMRRCEPRQQHDQLQRGDPLVDVAKEEMQRRWRGVDGGGRSGVAPSVVFLKLGQH</sequence>
<proteinExistence type="predicted"/>
<evidence type="ECO:0000313" key="3">
    <source>
        <dbReference type="Proteomes" id="UP000008022"/>
    </source>
</evidence>
<reference evidence="2" key="2">
    <citation type="submission" date="2015-06" db="UniProtKB">
        <authorList>
            <consortium name="EnsemblPlants"/>
        </authorList>
    </citation>
    <scope>IDENTIFICATION</scope>
</reference>
<dbReference type="Proteomes" id="UP000008022">
    <property type="component" value="Unassembled WGS sequence"/>
</dbReference>